<evidence type="ECO:0000313" key="2">
    <source>
        <dbReference type="Proteomes" id="UP000015961"/>
    </source>
</evidence>
<gene>
    <name evidence="1" type="ORF">I573_01160</name>
</gene>
<dbReference type="OrthoDB" id="2055328at2"/>
<dbReference type="RefSeq" id="WP_010716728.1">
    <property type="nucleotide sequence ID" value="NZ_ASWO01000004.1"/>
</dbReference>
<keyword evidence="2" id="KW-1185">Reference proteome</keyword>
<sequence>MAKVIKSFQVTEFDDGSIRVINSDKRQMARWFALDYFVDKPQLAQQGLYVALLSQDYYFSAGFRKRTK</sequence>
<dbReference type="EMBL" id="ASWO01000004">
    <property type="protein sequence ID" value="EOT84259.1"/>
    <property type="molecule type" value="Genomic_DNA"/>
</dbReference>
<protein>
    <submittedName>
        <fullName evidence="1">Uncharacterized protein</fullName>
    </submittedName>
</protein>
<dbReference type="PATRIC" id="fig|1140003.3.peg.2094"/>
<evidence type="ECO:0000313" key="1">
    <source>
        <dbReference type="EMBL" id="EOT84259.1"/>
    </source>
</evidence>
<accession>S0NSH7</accession>
<dbReference type="AlphaFoldDB" id="S0NSH7"/>
<dbReference type="Proteomes" id="UP000015961">
    <property type="component" value="Unassembled WGS sequence"/>
</dbReference>
<reference evidence="1 2" key="1">
    <citation type="submission" date="2013-03" db="EMBL/GenBank/DDBJ databases">
        <title>The Genome Sequence of Enterococcus sulfureus ATCC_49903 (PacBio/Illumina hybrid assembly).</title>
        <authorList>
            <consortium name="The Broad Institute Genomics Platform"/>
            <consortium name="The Broad Institute Genome Sequencing Center for Infectious Disease"/>
            <person name="Earl A."/>
            <person name="Russ C."/>
            <person name="Gilmore M."/>
            <person name="Surin D."/>
            <person name="Walker B."/>
            <person name="Young S."/>
            <person name="Zeng Q."/>
            <person name="Gargeya S."/>
            <person name="Fitzgerald M."/>
            <person name="Haas B."/>
            <person name="Abouelleil A."/>
            <person name="Allen A.W."/>
            <person name="Alvarado L."/>
            <person name="Arachchi H.M."/>
            <person name="Berlin A.M."/>
            <person name="Chapman S.B."/>
            <person name="Gainer-Dewar J."/>
            <person name="Goldberg J."/>
            <person name="Griggs A."/>
            <person name="Gujja S."/>
            <person name="Hansen M."/>
            <person name="Howarth C."/>
            <person name="Imamovic A."/>
            <person name="Ireland A."/>
            <person name="Larimer J."/>
            <person name="McCowan C."/>
            <person name="Murphy C."/>
            <person name="Pearson M."/>
            <person name="Poon T.W."/>
            <person name="Priest M."/>
            <person name="Roberts A."/>
            <person name="Saif S."/>
            <person name="Shea T."/>
            <person name="Sisk P."/>
            <person name="Sykes S."/>
            <person name="Wortman J."/>
            <person name="Nusbaum C."/>
            <person name="Birren B."/>
        </authorList>
    </citation>
    <scope>NUCLEOTIDE SEQUENCE [LARGE SCALE GENOMIC DNA]</scope>
    <source>
        <strain evidence="1 2">ATCC 49903</strain>
    </source>
</reference>
<proteinExistence type="predicted"/>
<comment type="caution">
    <text evidence="1">The sequence shown here is derived from an EMBL/GenBank/DDBJ whole genome shotgun (WGS) entry which is preliminary data.</text>
</comment>
<organism evidence="1 2">
    <name type="scientific">Enterococcus sulfureus ATCC 49903</name>
    <dbReference type="NCBI Taxonomy" id="1140003"/>
    <lineage>
        <taxon>Bacteria</taxon>
        <taxon>Bacillati</taxon>
        <taxon>Bacillota</taxon>
        <taxon>Bacilli</taxon>
        <taxon>Lactobacillales</taxon>
        <taxon>Enterococcaceae</taxon>
        <taxon>Enterococcus</taxon>
    </lineage>
</organism>
<dbReference type="STRING" id="1140003.OMY_02182"/>
<name>S0NSH7_9ENTE</name>